<reference evidence="2 3" key="1">
    <citation type="submission" date="2017-11" db="EMBL/GenBank/DDBJ databases">
        <title>Evolution of Phototrophy in the Chloroflexi Phylum Driven by Horizontal Gene Transfer.</title>
        <authorList>
            <person name="Ward L.M."/>
            <person name="Hemp J."/>
            <person name="Shih P.M."/>
            <person name="Mcglynn S.E."/>
            <person name="Fischer W."/>
        </authorList>
    </citation>
    <scope>NUCLEOTIDE SEQUENCE [LARGE SCALE GENOMIC DNA]</scope>
    <source>
        <strain evidence="2">JP3_7</strain>
    </source>
</reference>
<dbReference type="SUPFAM" id="SSF53335">
    <property type="entry name" value="S-adenosyl-L-methionine-dependent methyltransferases"/>
    <property type="match status" value="1"/>
</dbReference>
<sequence length="235" mass="26158">INAACAREKSINHGHPNTLHAWWARRPLAAARAVLFASLVDDPDNPEAPPDFVEACRQLPIGENAAREDTPRMRLFDFIAYLVEWETTTDEGIIAQARELIQLSTDGAPPPVLDPFAGGGAIPLEARRLGLETHATDLNPVAVLINKAQLEIPALFANMPPVNPVDREQVGVQDGWQSLKGLSADLRYYGQWLHDQAFERIGRFYPRHNGETVIAWLWARTVKCPNPRCPVHMPL</sequence>
<dbReference type="Pfam" id="PF06634">
    <property type="entry name" value="DUF1156"/>
    <property type="match status" value="1"/>
</dbReference>
<dbReference type="EMBL" id="PGTN01000435">
    <property type="protein sequence ID" value="PJF46140.1"/>
    <property type="molecule type" value="Genomic_DNA"/>
</dbReference>
<feature type="domain" description="DUF1156" evidence="1">
    <location>
        <begin position="1"/>
        <end position="48"/>
    </location>
</feature>
<protein>
    <recommendedName>
        <fullName evidence="1">DUF1156 domain-containing protein</fullName>
    </recommendedName>
</protein>
<feature type="non-terminal residue" evidence="2">
    <location>
        <position position="1"/>
    </location>
</feature>
<dbReference type="InterPro" id="IPR009537">
    <property type="entry name" value="DUF1156"/>
</dbReference>
<organism evidence="2 3">
    <name type="scientific">Candidatus Thermofonsia Clade 3 bacterium</name>
    <dbReference type="NCBI Taxonomy" id="2364212"/>
    <lineage>
        <taxon>Bacteria</taxon>
        <taxon>Bacillati</taxon>
        <taxon>Chloroflexota</taxon>
        <taxon>Candidatus Thermofontia</taxon>
        <taxon>Candidatus Thermofonsia Clade 3</taxon>
    </lineage>
</organism>
<comment type="caution">
    <text evidence="2">The sequence shown here is derived from an EMBL/GenBank/DDBJ whole genome shotgun (WGS) entry which is preliminary data.</text>
</comment>
<dbReference type="InterPro" id="IPR029063">
    <property type="entry name" value="SAM-dependent_MTases_sf"/>
</dbReference>
<proteinExistence type="predicted"/>
<evidence type="ECO:0000259" key="1">
    <source>
        <dbReference type="Pfam" id="PF06634"/>
    </source>
</evidence>
<dbReference type="Gene3D" id="3.40.50.150">
    <property type="entry name" value="Vaccinia Virus protein VP39"/>
    <property type="match status" value="1"/>
</dbReference>
<name>A0A2M8Q8Q1_9CHLR</name>
<evidence type="ECO:0000313" key="3">
    <source>
        <dbReference type="Proteomes" id="UP000230790"/>
    </source>
</evidence>
<feature type="non-terminal residue" evidence="2">
    <location>
        <position position="235"/>
    </location>
</feature>
<dbReference type="Proteomes" id="UP000230790">
    <property type="component" value="Unassembled WGS sequence"/>
</dbReference>
<dbReference type="AlphaFoldDB" id="A0A2M8Q8Q1"/>
<gene>
    <name evidence="2" type="ORF">CUN48_15315</name>
</gene>
<evidence type="ECO:0000313" key="2">
    <source>
        <dbReference type="EMBL" id="PJF46140.1"/>
    </source>
</evidence>
<accession>A0A2M8Q8Q1</accession>